<reference evidence="3" key="1">
    <citation type="journal article" date="2019" name="Int. J. Syst. Evol. Microbiol.">
        <title>The Global Catalogue of Microorganisms (GCM) 10K type strain sequencing project: providing services to taxonomists for standard genome sequencing and annotation.</title>
        <authorList>
            <consortium name="The Broad Institute Genomics Platform"/>
            <consortium name="The Broad Institute Genome Sequencing Center for Infectious Disease"/>
            <person name="Wu L."/>
            <person name="Ma J."/>
        </authorList>
    </citation>
    <scope>NUCLEOTIDE SEQUENCE [LARGE SCALE GENOMIC DNA]</scope>
    <source>
        <strain evidence="3">JCM 17326</strain>
    </source>
</reference>
<accession>A0ABP6YAT1</accession>
<keyword evidence="3" id="KW-1185">Reference proteome</keyword>
<keyword evidence="1" id="KW-0732">Signal</keyword>
<gene>
    <name evidence="2" type="ORF">GCM10022419_068550</name>
</gene>
<evidence type="ECO:0000313" key="3">
    <source>
        <dbReference type="Proteomes" id="UP001500630"/>
    </source>
</evidence>
<dbReference type="Proteomes" id="UP001500630">
    <property type="component" value="Unassembled WGS sequence"/>
</dbReference>
<evidence type="ECO:0000256" key="1">
    <source>
        <dbReference type="SAM" id="SignalP"/>
    </source>
</evidence>
<dbReference type="EMBL" id="BAABDQ010000017">
    <property type="protein sequence ID" value="GAA3577576.1"/>
    <property type="molecule type" value="Genomic_DNA"/>
</dbReference>
<feature type="signal peptide" evidence="1">
    <location>
        <begin position="1"/>
        <end position="26"/>
    </location>
</feature>
<comment type="caution">
    <text evidence="2">The sequence shown here is derived from an EMBL/GenBank/DDBJ whole genome shotgun (WGS) entry which is preliminary data.</text>
</comment>
<proteinExistence type="predicted"/>
<protein>
    <submittedName>
        <fullName evidence="2">Uncharacterized protein</fullName>
    </submittedName>
</protein>
<evidence type="ECO:0000313" key="2">
    <source>
        <dbReference type="EMBL" id="GAA3577576.1"/>
    </source>
</evidence>
<feature type="chain" id="PRO_5045313473" evidence="1">
    <location>
        <begin position="27"/>
        <end position="67"/>
    </location>
</feature>
<sequence>MRRFAAALLTAYPLTALLMSATPATAAVPVWVTASECTDAGGTIVPVGRGKAICRGGMWDNELIHAD</sequence>
<name>A0ABP6YAT1_9ACTN</name>
<organism evidence="2 3">
    <name type="scientific">Nonomuraea rosea</name>
    <dbReference type="NCBI Taxonomy" id="638574"/>
    <lineage>
        <taxon>Bacteria</taxon>
        <taxon>Bacillati</taxon>
        <taxon>Actinomycetota</taxon>
        <taxon>Actinomycetes</taxon>
        <taxon>Streptosporangiales</taxon>
        <taxon>Streptosporangiaceae</taxon>
        <taxon>Nonomuraea</taxon>
    </lineage>
</organism>